<dbReference type="OrthoDB" id="29853at2759"/>
<dbReference type="Gene3D" id="1.20.1260.60">
    <property type="entry name" value="Vacuolar protein sorting-associated protein Ist1"/>
    <property type="match status" value="1"/>
</dbReference>
<dbReference type="InterPro" id="IPR042277">
    <property type="entry name" value="IST1-like"/>
</dbReference>
<dbReference type="AlphaFoldDB" id="A0A7J7LX33"/>
<dbReference type="FunFam" id="1.20.1260.60:FF:000002">
    <property type="entry name" value="Vacuolar protein sorting-associated protein IST1"/>
    <property type="match status" value="1"/>
</dbReference>
<proteinExistence type="inferred from homology"/>
<reference evidence="3 4" key="1">
    <citation type="journal article" date="2020" name="IScience">
        <title>Genome Sequencing of the Endangered Kingdonia uniflora (Circaeasteraceae, Ranunculales) Reveals Potential Mechanisms of Evolutionary Specialization.</title>
        <authorList>
            <person name="Sun Y."/>
            <person name="Deng T."/>
            <person name="Zhang A."/>
            <person name="Moore M.J."/>
            <person name="Landis J.B."/>
            <person name="Lin N."/>
            <person name="Zhang H."/>
            <person name="Zhang X."/>
            <person name="Huang J."/>
            <person name="Zhang X."/>
            <person name="Sun H."/>
            <person name="Wang H."/>
        </authorList>
    </citation>
    <scope>NUCLEOTIDE SEQUENCE [LARGE SCALE GENOMIC DNA]</scope>
    <source>
        <strain evidence="3">TB1705</strain>
        <tissue evidence="3">Leaf</tissue>
    </source>
</reference>
<protein>
    <recommendedName>
        <fullName evidence="5">Regulator of Vps4 activity in the MVB pathway protein</fullName>
    </recommendedName>
</protein>
<accession>A0A7J7LX33</accession>
<feature type="compositionally biased region" description="Polar residues" evidence="2">
    <location>
        <begin position="365"/>
        <end position="381"/>
    </location>
</feature>
<evidence type="ECO:0008006" key="5">
    <source>
        <dbReference type="Google" id="ProtNLM"/>
    </source>
</evidence>
<dbReference type="GO" id="GO:0015031">
    <property type="term" value="P:protein transport"/>
    <property type="evidence" value="ECO:0007669"/>
    <property type="project" value="InterPro"/>
</dbReference>
<dbReference type="Pfam" id="PF03398">
    <property type="entry name" value="Ist1"/>
    <property type="match status" value="1"/>
</dbReference>
<evidence type="ECO:0000313" key="4">
    <source>
        <dbReference type="Proteomes" id="UP000541444"/>
    </source>
</evidence>
<dbReference type="Proteomes" id="UP000541444">
    <property type="component" value="Unassembled WGS sequence"/>
</dbReference>
<sequence length="451" mass="50595">MGRTLDALLRRRNSKTINFKALLSLAMIRLGILKNQRQVRCSNARSDVVQLLNLTQHDRALLRVEHVIKEQNMVDVFVMIEGYCNILIERVELLENNKVCPDELKEATSSLIFAASRCGDFPELQEIRAGFTSRFGKDFTARAAELRNTCGVNPKIIQKLSTRQPSYESRLKVLNEIASENSIVLHLDEEQSSVMLQEKMDLNQKQNESLPSPSANSVRDDTINLTEEVDRDEKLSGSLRARKYRNVASAAQAAFESAANAADAARAAVELSRFGSQDYDRDVESSLTPRKTNQLQGDGSSRKKIGSRGSGFEKIAPIETFDSESECEELTRNRERIRPEEVEEKNKDAEIEKWISSSSSDSDGDTLTKTKICSSISGQTKSSEEIISFENSDNETGNNHGRVPWLKNYDLGINGESTLPSKNFPKSTEKKLMRLNIERPLSVRTKRGNGQ</sequence>
<evidence type="ECO:0000313" key="3">
    <source>
        <dbReference type="EMBL" id="KAF6147114.1"/>
    </source>
</evidence>
<feature type="region of interest" description="Disordered" evidence="2">
    <location>
        <begin position="355"/>
        <end position="401"/>
    </location>
</feature>
<dbReference type="InterPro" id="IPR005061">
    <property type="entry name" value="Ist1"/>
</dbReference>
<dbReference type="PANTHER" id="PTHR12161">
    <property type="entry name" value="IST1 FAMILY MEMBER"/>
    <property type="match status" value="1"/>
</dbReference>
<comment type="similarity">
    <text evidence="1">Belongs to the IST1 family.</text>
</comment>
<feature type="region of interest" description="Disordered" evidence="2">
    <location>
        <begin position="278"/>
        <end position="309"/>
    </location>
</feature>
<name>A0A7J7LX33_9MAGN</name>
<evidence type="ECO:0000256" key="2">
    <source>
        <dbReference type="SAM" id="MobiDB-lite"/>
    </source>
</evidence>
<feature type="compositionally biased region" description="Polar residues" evidence="2">
    <location>
        <begin position="389"/>
        <end position="399"/>
    </location>
</feature>
<comment type="caution">
    <text evidence="3">The sequence shown here is derived from an EMBL/GenBank/DDBJ whole genome shotgun (WGS) entry which is preliminary data.</text>
</comment>
<organism evidence="3 4">
    <name type="scientific">Kingdonia uniflora</name>
    <dbReference type="NCBI Taxonomy" id="39325"/>
    <lineage>
        <taxon>Eukaryota</taxon>
        <taxon>Viridiplantae</taxon>
        <taxon>Streptophyta</taxon>
        <taxon>Embryophyta</taxon>
        <taxon>Tracheophyta</taxon>
        <taxon>Spermatophyta</taxon>
        <taxon>Magnoliopsida</taxon>
        <taxon>Ranunculales</taxon>
        <taxon>Circaeasteraceae</taxon>
        <taxon>Kingdonia</taxon>
    </lineage>
</organism>
<evidence type="ECO:0000256" key="1">
    <source>
        <dbReference type="ARBA" id="ARBA00005536"/>
    </source>
</evidence>
<keyword evidence="4" id="KW-1185">Reference proteome</keyword>
<feature type="compositionally biased region" description="Polar residues" evidence="2">
    <location>
        <begin position="285"/>
        <end position="298"/>
    </location>
</feature>
<dbReference type="EMBL" id="JACGCM010001948">
    <property type="protein sequence ID" value="KAF6147114.1"/>
    <property type="molecule type" value="Genomic_DNA"/>
</dbReference>
<dbReference type="PANTHER" id="PTHR12161:SF16">
    <property type="entry name" value="REGULATOR OF VPS4 ACTIVITY IN THE MVB PATHWAY PROTEIN"/>
    <property type="match status" value="1"/>
</dbReference>
<gene>
    <name evidence="3" type="ORF">GIB67_036833</name>
</gene>